<dbReference type="AlphaFoldDB" id="A0AAU9TTP7"/>
<evidence type="ECO:0000256" key="1">
    <source>
        <dbReference type="SAM" id="MobiDB-lite"/>
    </source>
</evidence>
<keyword evidence="3" id="KW-1185">Reference proteome</keyword>
<gene>
    <name evidence="2" type="ORF">EEDITHA_LOCUS4997</name>
</gene>
<dbReference type="EMBL" id="CAKOGL010000007">
    <property type="protein sequence ID" value="CAH2088882.1"/>
    <property type="molecule type" value="Genomic_DNA"/>
</dbReference>
<organism evidence="2 3">
    <name type="scientific">Euphydryas editha</name>
    <name type="common">Edith's checkerspot</name>
    <dbReference type="NCBI Taxonomy" id="104508"/>
    <lineage>
        <taxon>Eukaryota</taxon>
        <taxon>Metazoa</taxon>
        <taxon>Ecdysozoa</taxon>
        <taxon>Arthropoda</taxon>
        <taxon>Hexapoda</taxon>
        <taxon>Insecta</taxon>
        <taxon>Pterygota</taxon>
        <taxon>Neoptera</taxon>
        <taxon>Endopterygota</taxon>
        <taxon>Lepidoptera</taxon>
        <taxon>Glossata</taxon>
        <taxon>Ditrysia</taxon>
        <taxon>Papilionoidea</taxon>
        <taxon>Nymphalidae</taxon>
        <taxon>Nymphalinae</taxon>
        <taxon>Euphydryas</taxon>
    </lineage>
</organism>
<protein>
    <submittedName>
        <fullName evidence="2">Uncharacterized protein</fullName>
    </submittedName>
</protein>
<reference evidence="2" key="1">
    <citation type="submission" date="2022-03" db="EMBL/GenBank/DDBJ databases">
        <authorList>
            <person name="Tunstrom K."/>
        </authorList>
    </citation>
    <scope>NUCLEOTIDE SEQUENCE</scope>
</reference>
<proteinExistence type="predicted"/>
<comment type="caution">
    <text evidence="2">The sequence shown here is derived from an EMBL/GenBank/DDBJ whole genome shotgun (WGS) entry which is preliminary data.</text>
</comment>
<name>A0AAU9TTP7_EUPED</name>
<accession>A0AAU9TTP7</accession>
<sequence>MMLLRLPAICKHNYFTTCSVLMPVISHSSHVCMTCWLRTKREVERSSHQDQGRIQPEAANNEQEGQLPMESNELSHSSEVVLPNYKRAANTSNHCVFPNCRTTTLHTISNKLQALVLSDL</sequence>
<dbReference type="Proteomes" id="UP001153954">
    <property type="component" value="Unassembled WGS sequence"/>
</dbReference>
<evidence type="ECO:0000313" key="3">
    <source>
        <dbReference type="Proteomes" id="UP001153954"/>
    </source>
</evidence>
<feature type="region of interest" description="Disordered" evidence="1">
    <location>
        <begin position="46"/>
        <end position="73"/>
    </location>
</feature>
<evidence type="ECO:0000313" key="2">
    <source>
        <dbReference type="EMBL" id="CAH2088882.1"/>
    </source>
</evidence>